<evidence type="ECO:0000313" key="1">
    <source>
        <dbReference type="EMBL" id="MEL0606624.1"/>
    </source>
</evidence>
<dbReference type="EMBL" id="JBAKAX010000320">
    <property type="protein sequence ID" value="MEL0606624.1"/>
    <property type="molecule type" value="Genomic_DNA"/>
</dbReference>
<protein>
    <submittedName>
        <fullName evidence="1">Potassium transporter TrkG</fullName>
    </submittedName>
</protein>
<keyword evidence="2" id="KW-1185">Reference proteome</keyword>
<organism evidence="1 2">
    <name type="scientific">Pseudoalteromonas undina</name>
    <dbReference type="NCBI Taxonomy" id="43660"/>
    <lineage>
        <taxon>Bacteria</taxon>
        <taxon>Pseudomonadati</taxon>
        <taxon>Pseudomonadota</taxon>
        <taxon>Gammaproteobacteria</taxon>
        <taxon>Alteromonadales</taxon>
        <taxon>Pseudoalteromonadaceae</taxon>
        <taxon>Pseudoalteromonas</taxon>
    </lineage>
</organism>
<evidence type="ECO:0000313" key="2">
    <source>
        <dbReference type="Proteomes" id="UP001374952"/>
    </source>
</evidence>
<feature type="non-terminal residue" evidence="1">
    <location>
        <position position="1"/>
    </location>
</feature>
<proteinExistence type="predicted"/>
<name>A0ACC6R9Z0_9GAMM</name>
<reference evidence="1" key="1">
    <citation type="submission" date="2024-02" db="EMBL/GenBank/DDBJ databases">
        <title>Bacteria isolated from the canopy kelp, Nereocystis luetkeana.</title>
        <authorList>
            <person name="Pfister C.A."/>
            <person name="Younker I.T."/>
            <person name="Light S.H."/>
        </authorList>
    </citation>
    <scope>NUCLEOTIDE SEQUENCE</scope>
    <source>
        <strain evidence="1">TN.2.01</strain>
    </source>
</reference>
<sequence length="70" mass="7222">LASLAFDEHILAAWFQAVSPRTAGFNTLAISELTADSTLLSLLLMIIGGGSVSSASGIKIGTFIILLLAM</sequence>
<dbReference type="Proteomes" id="UP001374952">
    <property type="component" value="Unassembled WGS sequence"/>
</dbReference>
<accession>A0ACC6R9Z0</accession>
<feature type="non-terminal residue" evidence="1">
    <location>
        <position position="70"/>
    </location>
</feature>
<comment type="caution">
    <text evidence="1">The sequence shown here is derived from an EMBL/GenBank/DDBJ whole genome shotgun (WGS) entry which is preliminary data.</text>
</comment>
<gene>
    <name evidence="1" type="ORF">V6250_21150</name>
</gene>